<dbReference type="AlphaFoldDB" id="A0AAD9M232"/>
<proteinExistence type="predicted"/>
<accession>A0AAD9M232</accession>
<reference evidence="1" key="1">
    <citation type="submission" date="2021-06" db="EMBL/GenBank/DDBJ databases">
        <title>Comparative genomics, transcriptomics and evolutionary studies reveal genomic signatures of adaptation to plant cell wall in hemibiotrophic fungi.</title>
        <authorList>
            <consortium name="DOE Joint Genome Institute"/>
            <person name="Baroncelli R."/>
            <person name="Diaz J.F."/>
            <person name="Benocci T."/>
            <person name="Peng M."/>
            <person name="Battaglia E."/>
            <person name="Haridas S."/>
            <person name="Andreopoulos W."/>
            <person name="Labutti K."/>
            <person name="Pangilinan J."/>
            <person name="Floch G.L."/>
            <person name="Makela M.R."/>
            <person name="Henrissat B."/>
            <person name="Grigoriev I.V."/>
            <person name="Crouch J.A."/>
            <person name="De Vries R.P."/>
            <person name="Sukno S.A."/>
            <person name="Thon M.R."/>
        </authorList>
    </citation>
    <scope>NUCLEOTIDE SEQUENCE</scope>
    <source>
        <strain evidence="1">MAFF235873</strain>
    </source>
</reference>
<evidence type="ECO:0000313" key="2">
    <source>
        <dbReference type="Proteomes" id="UP001232148"/>
    </source>
</evidence>
<organism evidence="1 2">
    <name type="scientific">Colletotrichum zoysiae</name>
    <dbReference type="NCBI Taxonomy" id="1216348"/>
    <lineage>
        <taxon>Eukaryota</taxon>
        <taxon>Fungi</taxon>
        <taxon>Dikarya</taxon>
        <taxon>Ascomycota</taxon>
        <taxon>Pezizomycotina</taxon>
        <taxon>Sordariomycetes</taxon>
        <taxon>Hypocreomycetidae</taxon>
        <taxon>Glomerellales</taxon>
        <taxon>Glomerellaceae</taxon>
        <taxon>Colletotrichum</taxon>
        <taxon>Colletotrichum graminicola species complex</taxon>
    </lineage>
</organism>
<evidence type="ECO:0000313" key="1">
    <source>
        <dbReference type="EMBL" id="KAK2030044.1"/>
    </source>
</evidence>
<dbReference type="Proteomes" id="UP001232148">
    <property type="component" value="Unassembled WGS sequence"/>
</dbReference>
<dbReference type="EMBL" id="MU842856">
    <property type="protein sequence ID" value="KAK2030044.1"/>
    <property type="molecule type" value="Genomic_DNA"/>
</dbReference>
<name>A0AAD9M232_9PEZI</name>
<gene>
    <name evidence="1" type="ORF">LX32DRAFT_338039</name>
</gene>
<comment type="caution">
    <text evidence="1">The sequence shown here is derived from an EMBL/GenBank/DDBJ whole genome shotgun (WGS) entry which is preliminary data.</text>
</comment>
<sequence>MAPPRDGRSVCTRELSTTRKLTPVCAVFCLIRRPEAVQSVPVRTNTVSPAQPSPAQAVRAAYEPHTSRMPGVALLLPCRASPAARSATEENGAGCIHTTACVALLAARKKKKKNRDKSQVMEKNRYKKDYNEIYRELWSKFSPPPPTAATAPTTCMP</sequence>
<protein>
    <submittedName>
        <fullName evidence="1">Uncharacterized protein</fullName>
    </submittedName>
</protein>
<keyword evidence="2" id="KW-1185">Reference proteome</keyword>